<feature type="region of interest" description="Disordered" evidence="1">
    <location>
        <begin position="1"/>
        <end position="38"/>
    </location>
</feature>
<accession>A0A2P1CBY2</accession>
<proteinExistence type="predicted"/>
<sequence>MPRPDPRAPGDGQAAMFDAGEPVATPPRHGRHSEATERALAAAKAADLITDVDEALAAVVRASAWALDRFEAENKPYGPAKLIGPAVEALRELHLTPDSRVGGNDDEIRSLLDALGTPADADPSVSDPAQP</sequence>
<name>A0A2P1CBY2_9CAUD</name>
<gene>
    <name evidence="2" type="ORF">SEA_SALLYSPECIAL_1</name>
</gene>
<reference evidence="2 3" key="1">
    <citation type="submission" date="2018-01" db="EMBL/GenBank/DDBJ databases">
        <authorList>
            <person name="Gaut B.S."/>
            <person name="Morton B.R."/>
            <person name="Clegg M.T."/>
            <person name="Duvall M.R."/>
        </authorList>
    </citation>
    <scope>NUCLEOTIDE SEQUENCE [LARGE SCALE GENOMIC DNA]</scope>
</reference>
<dbReference type="EMBL" id="MG812496">
    <property type="protein sequence ID" value="AVJ48749.1"/>
    <property type="molecule type" value="Genomic_DNA"/>
</dbReference>
<evidence type="ECO:0000256" key="1">
    <source>
        <dbReference type="SAM" id="MobiDB-lite"/>
    </source>
</evidence>
<organism evidence="2 3">
    <name type="scientific">Gordonia phage SallySpecial</name>
    <dbReference type="NCBI Taxonomy" id="2079570"/>
    <lineage>
        <taxon>Viruses</taxon>
        <taxon>Duplodnaviria</taxon>
        <taxon>Heunggongvirae</taxon>
        <taxon>Uroviricota</taxon>
        <taxon>Caudoviricetes</taxon>
        <taxon>Emperorvirus</taxon>
        <taxon>Emperorvirus sallyspecial</taxon>
    </lineage>
</organism>
<keyword evidence="3" id="KW-1185">Reference proteome</keyword>
<protein>
    <submittedName>
        <fullName evidence="2">Terminase small subunit</fullName>
    </submittedName>
</protein>
<dbReference type="Proteomes" id="UP000241541">
    <property type="component" value="Segment"/>
</dbReference>
<evidence type="ECO:0000313" key="3">
    <source>
        <dbReference type="Proteomes" id="UP000241541"/>
    </source>
</evidence>
<evidence type="ECO:0000313" key="2">
    <source>
        <dbReference type="EMBL" id="AVJ48749.1"/>
    </source>
</evidence>